<dbReference type="EMBL" id="CDMY01000510">
    <property type="protein sequence ID" value="CEM19315.1"/>
    <property type="molecule type" value="Genomic_DNA"/>
</dbReference>
<organism evidence="5 6">
    <name type="scientific">Vitrella brassicaformis (strain CCMP3155)</name>
    <dbReference type="NCBI Taxonomy" id="1169540"/>
    <lineage>
        <taxon>Eukaryota</taxon>
        <taxon>Sar</taxon>
        <taxon>Alveolata</taxon>
        <taxon>Colpodellida</taxon>
        <taxon>Vitrellaceae</taxon>
        <taxon>Vitrella</taxon>
    </lineage>
</organism>
<dbReference type="SMART" id="SM00658">
    <property type="entry name" value="RPOL8c"/>
    <property type="match status" value="1"/>
</dbReference>
<dbReference type="OMA" id="KEDDKGW"/>
<dbReference type="InterPro" id="IPR005570">
    <property type="entry name" value="RPABC3"/>
</dbReference>
<dbReference type="Gene3D" id="2.40.50.140">
    <property type="entry name" value="Nucleic acid-binding proteins"/>
    <property type="match status" value="1"/>
</dbReference>
<evidence type="ECO:0000313" key="5">
    <source>
        <dbReference type="EMBL" id="CEM19315.1"/>
    </source>
</evidence>
<dbReference type="GO" id="GO:0003899">
    <property type="term" value="F:DNA-directed RNA polymerase activity"/>
    <property type="evidence" value="ECO:0007669"/>
    <property type="project" value="UniProtKB-UniRule"/>
</dbReference>
<dbReference type="PANTHER" id="PTHR10917:SF0">
    <property type="entry name" value="DNA-DIRECTED RNA POLYMERASES I, II, AND III SUBUNIT RPABC3"/>
    <property type="match status" value="1"/>
</dbReference>
<dbReference type="GO" id="GO:0006351">
    <property type="term" value="P:DNA-templated transcription"/>
    <property type="evidence" value="ECO:0007669"/>
    <property type="project" value="UniProtKB-UniRule"/>
</dbReference>
<evidence type="ECO:0000256" key="2">
    <source>
        <dbReference type="ARBA" id="ARBA00008912"/>
    </source>
</evidence>
<keyword evidence="3 4" id="KW-0539">Nucleus</keyword>
<dbReference type="GO" id="GO:0005736">
    <property type="term" value="C:RNA polymerase I complex"/>
    <property type="evidence" value="ECO:0007669"/>
    <property type="project" value="TreeGrafter"/>
</dbReference>
<accession>A0A0G4FVV7</accession>
<evidence type="ECO:0000313" key="6">
    <source>
        <dbReference type="Proteomes" id="UP000041254"/>
    </source>
</evidence>
<comment type="similarity">
    <text evidence="2 4">Belongs to the eukaryotic RPB8 RNA polymerase subunit family.</text>
</comment>
<dbReference type="VEuPathDB" id="CryptoDB:Vbra_16380"/>
<dbReference type="PANTHER" id="PTHR10917">
    <property type="entry name" value="DNA-DIRECTED RNA POLYMERASES I, II, AND III SUBUNIT RPABC3"/>
    <property type="match status" value="1"/>
</dbReference>
<sequence>MALSPHLLDDAFKVKSVDNSKFEKVSRVKCEGMSLELEMTIDINTDIFPINENEVVKIALNDKLAPPDVEGGQYFWDKGGDVMDMWDYIMYGKIFKYQEKGDEKVNLYASFGGLLMSLSGDRIHLENLQLDTRIYFLLRRDH</sequence>
<dbReference type="Pfam" id="PF03870">
    <property type="entry name" value="RNA_pol_Rpb8"/>
    <property type="match status" value="1"/>
</dbReference>
<dbReference type="AlphaFoldDB" id="A0A0G4FVV7"/>
<dbReference type="InParanoid" id="A0A0G4FVV7"/>
<dbReference type="FunCoup" id="A0A0G4FVV7">
    <property type="interactions" value="564"/>
</dbReference>
<comment type="function">
    <text evidence="4">DNA-dependent RNA polymerase catalyzes the transcription of DNA into RNA using the four ribonucleoside triphosphates as substrates. Common component of RNA polymerases I, II and III which synthesize ribosomal RNA precursors, mRNA precursors and many functional non-coding RNAs, and small RNAs, such as 5S rRNA and tRNAs, respectively.</text>
</comment>
<comment type="subcellular location">
    <subcellularLocation>
        <location evidence="1">Nucleus</location>
    </subcellularLocation>
</comment>
<keyword evidence="6" id="KW-1185">Reference proteome</keyword>
<dbReference type="GO" id="GO:0005666">
    <property type="term" value="C:RNA polymerase III complex"/>
    <property type="evidence" value="ECO:0007669"/>
    <property type="project" value="TreeGrafter"/>
</dbReference>
<protein>
    <recommendedName>
        <fullName evidence="4">DNA-directed RNA polymerases I, II, and III subunit RPABC3</fullName>
    </recommendedName>
</protein>
<evidence type="ECO:0000256" key="4">
    <source>
        <dbReference type="PIRNR" id="PIRNR000779"/>
    </source>
</evidence>
<proteinExistence type="inferred from homology"/>
<dbReference type="STRING" id="1169540.A0A0G4FVV7"/>
<dbReference type="OrthoDB" id="10249565at2759"/>
<dbReference type="InterPro" id="IPR012340">
    <property type="entry name" value="NA-bd_OB-fold"/>
</dbReference>
<dbReference type="SUPFAM" id="SSF50249">
    <property type="entry name" value="Nucleic acid-binding proteins"/>
    <property type="match status" value="1"/>
</dbReference>
<evidence type="ECO:0000256" key="1">
    <source>
        <dbReference type="ARBA" id="ARBA00004123"/>
    </source>
</evidence>
<reference evidence="5 6" key="1">
    <citation type="submission" date="2014-11" db="EMBL/GenBank/DDBJ databases">
        <authorList>
            <person name="Zhu J."/>
            <person name="Qi W."/>
            <person name="Song R."/>
        </authorList>
    </citation>
    <scope>NUCLEOTIDE SEQUENCE [LARGE SCALE GENOMIC DNA]</scope>
</reference>
<evidence type="ECO:0000256" key="3">
    <source>
        <dbReference type="ARBA" id="ARBA00023242"/>
    </source>
</evidence>
<name>A0A0G4FVV7_VITBC</name>
<dbReference type="PhylomeDB" id="A0A0G4FVV7"/>
<dbReference type="Proteomes" id="UP000041254">
    <property type="component" value="Unassembled WGS sequence"/>
</dbReference>
<dbReference type="GO" id="GO:0005665">
    <property type="term" value="C:RNA polymerase II, core complex"/>
    <property type="evidence" value="ECO:0007669"/>
    <property type="project" value="UniProtKB-UniRule"/>
</dbReference>
<dbReference type="PIRSF" id="PIRSF000779">
    <property type="entry name" value="RNA_pol_Rpb8"/>
    <property type="match status" value="1"/>
</dbReference>
<gene>
    <name evidence="5" type="ORF">Vbra_16380</name>
</gene>